<evidence type="ECO:0000313" key="3">
    <source>
        <dbReference type="EMBL" id="AKI98260.1"/>
    </source>
</evidence>
<dbReference type="Proteomes" id="UP000035159">
    <property type="component" value="Chromosome"/>
</dbReference>
<sequence>MILSAVRMLEIHSPYTKGHSERVAKLSSILAKQLGLQRDEVTEIYWAALLHDMGKILVPADILNKTGKLTREEFEIVKMHPIWGADVLGNIRELKNIALYVRHHHERFDGKGYPDGLAEKDIPLASRIIAVVDSYDSMIYDRPYRKALKKEDALEEIKRCSGTQFDPEVAKAFLKLIKQDILDKDNSM</sequence>
<name>A0A0G2Z9H5_9BACT</name>
<dbReference type="PROSITE" id="PS51831">
    <property type="entry name" value="HD"/>
    <property type="match status" value="1"/>
</dbReference>
<accession>A0A0G2Z9H5</accession>
<evidence type="ECO:0000259" key="2">
    <source>
        <dbReference type="PROSITE" id="PS51832"/>
    </source>
</evidence>
<dbReference type="InterPro" id="IPR037522">
    <property type="entry name" value="HD_GYP_dom"/>
</dbReference>
<dbReference type="CDD" id="cd00077">
    <property type="entry name" value="HDc"/>
    <property type="match status" value="1"/>
</dbReference>
<dbReference type="STRING" id="1330330.IX53_04425"/>
<dbReference type="SMART" id="SM00471">
    <property type="entry name" value="HDc"/>
    <property type="match status" value="1"/>
</dbReference>
<dbReference type="InterPro" id="IPR003607">
    <property type="entry name" value="HD/PDEase_dom"/>
</dbReference>
<dbReference type="KEGG" id="kpf:IX53_04425"/>
<feature type="domain" description="HD" evidence="1">
    <location>
        <begin position="16"/>
        <end position="138"/>
    </location>
</feature>
<keyword evidence="3" id="KW-0378">Hydrolase</keyword>
<organism evidence="3 4">
    <name type="scientific">Kosmotoga pacifica</name>
    <dbReference type="NCBI Taxonomy" id="1330330"/>
    <lineage>
        <taxon>Bacteria</taxon>
        <taxon>Thermotogati</taxon>
        <taxon>Thermotogota</taxon>
        <taxon>Thermotogae</taxon>
        <taxon>Kosmotogales</taxon>
        <taxon>Kosmotogaceae</taxon>
        <taxon>Kosmotoga</taxon>
    </lineage>
</organism>
<dbReference type="OrthoDB" id="49429at2"/>
<dbReference type="PROSITE" id="PS51832">
    <property type="entry name" value="HD_GYP"/>
    <property type="match status" value="1"/>
</dbReference>
<dbReference type="PATRIC" id="fig|1330330.3.peg.887"/>
<dbReference type="Pfam" id="PF13487">
    <property type="entry name" value="HD_5"/>
    <property type="match status" value="1"/>
</dbReference>
<dbReference type="GO" id="GO:0016787">
    <property type="term" value="F:hydrolase activity"/>
    <property type="evidence" value="ECO:0007669"/>
    <property type="project" value="UniProtKB-KW"/>
</dbReference>
<evidence type="ECO:0000259" key="1">
    <source>
        <dbReference type="PROSITE" id="PS51831"/>
    </source>
</evidence>
<dbReference type="AlphaFoldDB" id="A0A0G2Z9H5"/>
<dbReference type="InterPro" id="IPR006674">
    <property type="entry name" value="HD_domain"/>
</dbReference>
<keyword evidence="4" id="KW-1185">Reference proteome</keyword>
<reference evidence="3 4" key="1">
    <citation type="submission" date="2015-04" db="EMBL/GenBank/DDBJ databases">
        <title>Complete Genome Sequence of Kosmotoga pacifica SLHLJ1.</title>
        <authorList>
            <person name="Jiang L.J."/>
            <person name="Shao Z.Z."/>
            <person name="Jebbar M."/>
        </authorList>
    </citation>
    <scope>NUCLEOTIDE SEQUENCE [LARGE SCALE GENOMIC DNA]</scope>
    <source>
        <strain evidence="3 4">SLHLJ1</strain>
    </source>
</reference>
<dbReference type="InterPro" id="IPR006675">
    <property type="entry name" value="HDIG_dom"/>
</dbReference>
<evidence type="ECO:0000313" key="4">
    <source>
        <dbReference type="Proteomes" id="UP000035159"/>
    </source>
</evidence>
<dbReference type="PANTHER" id="PTHR43155">
    <property type="entry name" value="CYCLIC DI-GMP PHOSPHODIESTERASE PA4108-RELATED"/>
    <property type="match status" value="1"/>
</dbReference>
<dbReference type="Gene3D" id="1.10.3210.10">
    <property type="entry name" value="Hypothetical protein af1432"/>
    <property type="match status" value="1"/>
</dbReference>
<dbReference type="EMBL" id="CP011232">
    <property type="protein sequence ID" value="AKI98260.1"/>
    <property type="molecule type" value="Genomic_DNA"/>
</dbReference>
<proteinExistence type="predicted"/>
<dbReference type="SUPFAM" id="SSF109604">
    <property type="entry name" value="HD-domain/PDEase-like"/>
    <property type="match status" value="1"/>
</dbReference>
<gene>
    <name evidence="3" type="ORF">IX53_04425</name>
</gene>
<feature type="domain" description="HD-GYP" evidence="2">
    <location>
        <begin position="1"/>
        <end position="188"/>
    </location>
</feature>
<dbReference type="NCBIfam" id="TIGR00277">
    <property type="entry name" value="HDIG"/>
    <property type="match status" value="1"/>
</dbReference>
<protein>
    <submittedName>
        <fullName evidence="3">Metal-dependent phosphohydrolase</fullName>
    </submittedName>
</protein>